<protein>
    <recommendedName>
        <fullName evidence="6">THAP-type domain-containing protein</fullName>
    </recommendedName>
</protein>
<dbReference type="GO" id="GO:0008270">
    <property type="term" value="F:zinc ion binding"/>
    <property type="evidence" value="ECO:0007669"/>
    <property type="project" value="UniProtKB-KW"/>
</dbReference>
<sequence>MVLSCCAVGCKNRAGRGSVSFYCFPANQELREKWIAAVKRDGWQPTPYTRLCSDHFAKGHRDSNPLSPNFVPSIFHHTPTSLCGQYHGTEFCNPNWCGWPRPFPGVVDMFGGSVGLLEYRSAQLASRGFASLALAFFGYEDLPKSLEEFNITYFEEAVEFLLKHEKVCLLL</sequence>
<dbReference type="InterPro" id="IPR029058">
    <property type="entry name" value="AB_hydrolase_fold"/>
</dbReference>
<keyword evidence="4 5" id="KW-0238">DNA-binding</keyword>
<evidence type="ECO:0000256" key="5">
    <source>
        <dbReference type="PROSITE-ProRule" id="PRU00309"/>
    </source>
</evidence>
<dbReference type="Gene3D" id="6.20.210.20">
    <property type="entry name" value="THAP domain"/>
    <property type="match status" value="1"/>
</dbReference>
<dbReference type="GO" id="GO:0006631">
    <property type="term" value="P:fatty acid metabolic process"/>
    <property type="evidence" value="ECO:0007669"/>
    <property type="project" value="TreeGrafter"/>
</dbReference>
<gene>
    <name evidence="7" type="ORF">Pcinc_010634</name>
</gene>
<dbReference type="PROSITE" id="PS50950">
    <property type="entry name" value="ZF_THAP"/>
    <property type="match status" value="1"/>
</dbReference>
<evidence type="ECO:0000256" key="4">
    <source>
        <dbReference type="ARBA" id="ARBA00023125"/>
    </source>
</evidence>
<keyword evidence="2 5" id="KW-0863">Zinc-finger</keyword>
<dbReference type="Proteomes" id="UP001286313">
    <property type="component" value="Unassembled WGS sequence"/>
</dbReference>
<dbReference type="EMBL" id="JAWQEG010000826">
    <property type="protein sequence ID" value="KAK3885153.1"/>
    <property type="molecule type" value="Genomic_DNA"/>
</dbReference>
<accession>A0AAE1G8N6</accession>
<dbReference type="Gene3D" id="3.40.50.1820">
    <property type="entry name" value="alpha/beta hydrolase"/>
    <property type="match status" value="1"/>
</dbReference>
<keyword evidence="8" id="KW-1185">Reference proteome</keyword>
<dbReference type="GO" id="GO:0003677">
    <property type="term" value="F:DNA binding"/>
    <property type="evidence" value="ECO:0007669"/>
    <property type="project" value="UniProtKB-UniRule"/>
</dbReference>
<dbReference type="SMART" id="SM00692">
    <property type="entry name" value="DM3"/>
    <property type="match status" value="1"/>
</dbReference>
<evidence type="ECO:0000256" key="3">
    <source>
        <dbReference type="ARBA" id="ARBA00022833"/>
    </source>
</evidence>
<dbReference type="AlphaFoldDB" id="A0AAE1G8N6"/>
<dbReference type="SUPFAM" id="SSF53474">
    <property type="entry name" value="alpha/beta-Hydrolases"/>
    <property type="match status" value="1"/>
</dbReference>
<dbReference type="InterPro" id="IPR006612">
    <property type="entry name" value="THAP_Znf"/>
</dbReference>
<name>A0AAE1G8N6_PETCI</name>
<organism evidence="7 8">
    <name type="scientific">Petrolisthes cinctipes</name>
    <name type="common">Flat porcelain crab</name>
    <dbReference type="NCBI Taxonomy" id="88211"/>
    <lineage>
        <taxon>Eukaryota</taxon>
        <taxon>Metazoa</taxon>
        <taxon>Ecdysozoa</taxon>
        <taxon>Arthropoda</taxon>
        <taxon>Crustacea</taxon>
        <taxon>Multicrustacea</taxon>
        <taxon>Malacostraca</taxon>
        <taxon>Eumalacostraca</taxon>
        <taxon>Eucarida</taxon>
        <taxon>Decapoda</taxon>
        <taxon>Pleocyemata</taxon>
        <taxon>Anomura</taxon>
        <taxon>Galatheoidea</taxon>
        <taxon>Porcellanidae</taxon>
        <taxon>Petrolisthes</taxon>
    </lineage>
</organism>
<evidence type="ECO:0000256" key="1">
    <source>
        <dbReference type="ARBA" id="ARBA00022723"/>
    </source>
</evidence>
<dbReference type="PANTHER" id="PTHR10824">
    <property type="entry name" value="ACYL-COENZYME A THIOESTERASE-RELATED"/>
    <property type="match status" value="1"/>
</dbReference>
<evidence type="ECO:0000259" key="6">
    <source>
        <dbReference type="PROSITE" id="PS50950"/>
    </source>
</evidence>
<evidence type="ECO:0000313" key="7">
    <source>
        <dbReference type="EMBL" id="KAK3885153.1"/>
    </source>
</evidence>
<reference evidence="7" key="1">
    <citation type="submission" date="2023-10" db="EMBL/GenBank/DDBJ databases">
        <title>Genome assemblies of two species of porcelain crab, Petrolisthes cinctipes and Petrolisthes manimaculis (Anomura: Porcellanidae).</title>
        <authorList>
            <person name="Angst P."/>
        </authorList>
    </citation>
    <scope>NUCLEOTIDE SEQUENCE</scope>
    <source>
        <strain evidence="7">PB745_01</strain>
        <tissue evidence="7">Gill</tissue>
    </source>
</reference>
<keyword evidence="3" id="KW-0862">Zinc</keyword>
<dbReference type="GO" id="GO:0047617">
    <property type="term" value="F:fatty acyl-CoA hydrolase activity"/>
    <property type="evidence" value="ECO:0007669"/>
    <property type="project" value="TreeGrafter"/>
</dbReference>
<dbReference type="SMART" id="SM00980">
    <property type="entry name" value="THAP"/>
    <property type="match status" value="1"/>
</dbReference>
<proteinExistence type="predicted"/>
<dbReference type="PANTHER" id="PTHR10824:SF4">
    <property type="entry name" value="ACYL-COENZYME A THIOESTERASE 1-LIKE"/>
    <property type="match status" value="1"/>
</dbReference>
<dbReference type="GO" id="GO:0006637">
    <property type="term" value="P:acyl-CoA metabolic process"/>
    <property type="evidence" value="ECO:0007669"/>
    <property type="project" value="TreeGrafter"/>
</dbReference>
<evidence type="ECO:0000256" key="2">
    <source>
        <dbReference type="ARBA" id="ARBA00022771"/>
    </source>
</evidence>
<keyword evidence="1" id="KW-0479">Metal-binding</keyword>
<comment type="caution">
    <text evidence="7">The sequence shown here is derived from an EMBL/GenBank/DDBJ whole genome shotgun (WGS) entry which is preliminary data.</text>
</comment>
<dbReference type="Pfam" id="PF05485">
    <property type="entry name" value="THAP"/>
    <property type="match status" value="1"/>
</dbReference>
<evidence type="ECO:0000313" key="8">
    <source>
        <dbReference type="Proteomes" id="UP001286313"/>
    </source>
</evidence>
<feature type="domain" description="THAP-type" evidence="6">
    <location>
        <begin position="1"/>
        <end position="75"/>
    </location>
</feature>
<dbReference type="SUPFAM" id="SSF57716">
    <property type="entry name" value="Glucocorticoid receptor-like (DNA-binding domain)"/>
    <property type="match status" value="1"/>
</dbReference>
<dbReference type="InterPro" id="IPR038441">
    <property type="entry name" value="THAP_Znf_sf"/>
</dbReference>